<gene>
    <name evidence="2" type="ORF">HZU44_12200</name>
</gene>
<evidence type="ECO:0000256" key="1">
    <source>
        <dbReference type="SAM" id="MobiDB-lite"/>
    </source>
</evidence>
<name>A0A7D6GSQ8_9ACTN</name>
<dbReference type="EMBL" id="CP058905">
    <property type="protein sequence ID" value="QLK00692.1"/>
    <property type="molecule type" value="Genomic_DNA"/>
</dbReference>
<feature type="compositionally biased region" description="Basic and acidic residues" evidence="1">
    <location>
        <begin position="9"/>
        <end position="20"/>
    </location>
</feature>
<proteinExistence type="predicted"/>
<reference evidence="2" key="1">
    <citation type="submission" date="2020-08" db="EMBL/GenBank/DDBJ databases">
        <title>A bifunctional nitrone conjugated secondary metabolite targeting the ribosome.</title>
        <authorList>
            <person name="Limbrick E.M."/>
            <person name="Graf M."/>
            <person name="Derewacz D.K."/>
            <person name="Nguyen F."/>
            <person name="Spraggins J.M."/>
            <person name="Wieland M."/>
            <person name="Ynigez-Gutierrez A.E."/>
            <person name="Reisman B.J."/>
            <person name="Zinshteyn B."/>
            <person name="McCulloch K."/>
            <person name="Iverson T.M."/>
            <person name="Green R."/>
            <person name="Wilson D.N."/>
            <person name="Bachmann B.O."/>
        </authorList>
    </citation>
    <scope>NUCLEOTIDE SEQUENCE</scope>
    <source>
        <strain evidence="2">Africana</strain>
    </source>
</reference>
<feature type="region of interest" description="Disordered" evidence="1">
    <location>
        <begin position="1"/>
        <end position="54"/>
    </location>
</feature>
<evidence type="ECO:0000313" key="2">
    <source>
        <dbReference type="EMBL" id="QLK00692.1"/>
    </source>
</evidence>
<dbReference type="AlphaFoldDB" id="A0A7D6GSQ8"/>
<sequence>MGFDGWAPARRDIEPDKGVDMKTSQSAAQAQAHDAGPPDVSNDPPAGTPRGKGGEALAVRTQVTAGGVRFNHSEGLTVRSDVRAGVVPIGANHSEAVALLGAPHA</sequence>
<accession>A0A7D6GSQ8</accession>
<protein>
    <submittedName>
        <fullName evidence="2">Uncharacterized protein</fullName>
    </submittedName>
</protein>
<organism evidence="2">
    <name type="scientific">Micromonospora carbonacea</name>
    <dbReference type="NCBI Taxonomy" id="47853"/>
    <lineage>
        <taxon>Bacteria</taxon>
        <taxon>Bacillati</taxon>
        <taxon>Actinomycetota</taxon>
        <taxon>Actinomycetes</taxon>
        <taxon>Micromonosporales</taxon>
        <taxon>Micromonosporaceae</taxon>
        <taxon>Micromonospora</taxon>
    </lineage>
</organism>